<evidence type="ECO:0000259" key="1">
    <source>
        <dbReference type="Pfam" id="PF12986"/>
    </source>
</evidence>
<sequence>MNTQDTVLVTGFAQGPRGTTIYETHKTIGVVLVINVITGRIQEAEFTVNTELLNLYLKDILKGYNIHDGIQPLLEQVKQKVLIPSQGAVVQALRSAADRYQEARNLNKERWLSMGTDQNSVSNK</sequence>
<protein>
    <submittedName>
        <fullName evidence="2">DUF3870 domain-containing protein</fullName>
    </submittedName>
</protein>
<comment type="caution">
    <text evidence="2">The sequence shown here is derived from an EMBL/GenBank/DDBJ whole genome shotgun (WGS) entry which is preliminary data.</text>
</comment>
<dbReference type="Proteomes" id="UP000264541">
    <property type="component" value="Unassembled WGS sequence"/>
</dbReference>
<gene>
    <name evidence="2" type="ORF">D0469_02820</name>
</gene>
<dbReference type="OrthoDB" id="1682751at2"/>
<dbReference type="EMBL" id="QVTE01000008">
    <property type="protein sequence ID" value="RFU70903.1"/>
    <property type="molecule type" value="Genomic_DNA"/>
</dbReference>
<dbReference type="InterPro" id="IPR024617">
    <property type="entry name" value="DUF3870"/>
</dbReference>
<feature type="domain" description="DUF3870" evidence="1">
    <location>
        <begin position="8"/>
        <end position="101"/>
    </location>
</feature>
<accession>A0A372LRT2</accession>
<organism evidence="2 3">
    <name type="scientific">Peribacillus saganii</name>
    <dbReference type="NCBI Taxonomy" id="2303992"/>
    <lineage>
        <taxon>Bacteria</taxon>
        <taxon>Bacillati</taxon>
        <taxon>Bacillota</taxon>
        <taxon>Bacilli</taxon>
        <taxon>Bacillales</taxon>
        <taxon>Bacillaceae</taxon>
        <taxon>Peribacillus</taxon>
    </lineage>
</organism>
<dbReference type="AlphaFoldDB" id="A0A372LRT2"/>
<keyword evidence="3" id="KW-1185">Reference proteome</keyword>
<proteinExistence type="predicted"/>
<evidence type="ECO:0000313" key="3">
    <source>
        <dbReference type="Proteomes" id="UP000264541"/>
    </source>
</evidence>
<dbReference type="RefSeq" id="WP_117325131.1">
    <property type="nucleotide sequence ID" value="NZ_QVTE01000008.1"/>
</dbReference>
<reference evidence="2 3" key="1">
    <citation type="submission" date="2018-08" db="EMBL/GenBank/DDBJ databases">
        <title>Bacillus chawlae sp. nov., Bacillus glennii sp. nov., and Bacillus saganii sp. nov. Isolated from the Vehicle Assembly Building at Kennedy Space Center where the Viking Spacecraft were Assembled.</title>
        <authorList>
            <person name="Seuylemezian A."/>
            <person name="Vaishampayan P."/>
        </authorList>
    </citation>
    <scope>NUCLEOTIDE SEQUENCE [LARGE SCALE GENOMIC DNA]</scope>
    <source>
        <strain evidence="2 3">V47-23a</strain>
    </source>
</reference>
<dbReference type="Pfam" id="PF12986">
    <property type="entry name" value="DUF3870"/>
    <property type="match status" value="1"/>
</dbReference>
<evidence type="ECO:0000313" key="2">
    <source>
        <dbReference type="EMBL" id="RFU70903.1"/>
    </source>
</evidence>
<name>A0A372LRT2_9BACI</name>